<evidence type="ECO:0000256" key="1">
    <source>
        <dbReference type="SAM" id="SignalP"/>
    </source>
</evidence>
<reference evidence="2" key="1">
    <citation type="submission" date="2021-01" db="EMBL/GenBank/DDBJ databases">
        <title>Whole genome shotgun sequence of Rugosimonospora africana NBRC 104875.</title>
        <authorList>
            <person name="Komaki H."/>
            <person name="Tamura T."/>
        </authorList>
    </citation>
    <scope>NUCLEOTIDE SEQUENCE</scope>
    <source>
        <strain evidence="2">NBRC 104875</strain>
    </source>
</reference>
<name>A0A8J3R0X7_9ACTN</name>
<keyword evidence="1" id="KW-0732">Signal</keyword>
<feature type="signal peptide" evidence="1">
    <location>
        <begin position="1"/>
        <end position="30"/>
    </location>
</feature>
<sequence>MRLKRLLLSAAVALAAALPVIALGAVPAQAQVGNPTCPFFALCLYYPAKINGHKSAFTSYPTGTPMPDLTGEVFNGGNPDYNGYNLPVVGNIGTAENLNTTGTYYVVLCSGTNYTGLCQVIAADSEIINTPFLLSVHSFYWGVGA</sequence>
<evidence type="ECO:0000313" key="3">
    <source>
        <dbReference type="Proteomes" id="UP000642748"/>
    </source>
</evidence>
<dbReference type="RefSeq" id="WP_203923891.1">
    <property type="nucleotide sequence ID" value="NZ_BONZ01000097.1"/>
</dbReference>
<dbReference type="EMBL" id="BONZ01000097">
    <property type="protein sequence ID" value="GIH20463.1"/>
    <property type="molecule type" value="Genomic_DNA"/>
</dbReference>
<evidence type="ECO:0000313" key="2">
    <source>
        <dbReference type="EMBL" id="GIH20463.1"/>
    </source>
</evidence>
<organism evidence="2 3">
    <name type="scientific">Rugosimonospora africana</name>
    <dbReference type="NCBI Taxonomy" id="556532"/>
    <lineage>
        <taxon>Bacteria</taxon>
        <taxon>Bacillati</taxon>
        <taxon>Actinomycetota</taxon>
        <taxon>Actinomycetes</taxon>
        <taxon>Micromonosporales</taxon>
        <taxon>Micromonosporaceae</taxon>
        <taxon>Rugosimonospora</taxon>
    </lineage>
</organism>
<accession>A0A8J3R0X7</accession>
<dbReference type="Proteomes" id="UP000642748">
    <property type="component" value="Unassembled WGS sequence"/>
</dbReference>
<gene>
    <name evidence="2" type="ORF">Raf01_86350</name>
</gene>
<protein>
    <submittedName>
        <fullName evidence="2">Uncharacterized protein</fullName>
    </submittedName>
</protein>
<comment type="caution">
    <text evidence="2">The sequence shown here is derived from an EMBL/GenBank/DDBJ whole genome shotgun (WGS) entry which is preliminary data.</text>
</comment>
<keyword evidence="3" id="KW-1185">Reference proteome</keyword>
<feature type="chain" id="PRO_5035255057" evidence="1">
    <location>
        <begin position="31"/>
        <end position="145"/>
    </location>
</feature>
<proteinExistence type="predicted"/>
<dbReference type="AlphaFoldDB" id="A0A8J3R0X7"/>